<name>A0A0J6SVM0_9HYPH</name>
<dbReference type="OrthoDB" id="8445172at2"/>
<comment type="caution">
    <text evidence="1">The sequence shown here is derived from an EMBL/GenBank/DDBJ whole genome shotgun (WGS) entry which is preliminary data.</text>
</comment>
<evidence type="ECO:0000313" key="2">
    <source>
        <dbReference type="Proteomes" id="UP000035929"/>
    </source>
</evidence>
<accession>A0A0J6SVM0</accession>
<dbReference type="EMBL" id="LABX01000032">
    <property type="protein sequence ID" value="KMO39330.1"/>
    <property type="molecule type" value="Genomic_DNA"/>
</dbReference>
<protein>
    <submittedName>
        <fullName evidence="1">Uncharacterized protein</fullName>
    </submittedName>
</protein>
<dbReference type="RefSeq" id="WP_048462571.1">
    <property type="nucleotide sequence ID" value="NZ_LABX01000032.1"/>
</dbReference>
<organism evidence="1 2">
    <name type="scientific">Methylobacterium aquaticum</name>
    <dbReference type="NCBI Taxonomy" id="270351"/>
    <lineage>
        <taxon>Bacteria</taxon>
        <taxon>Pseudomonadati</taxon>
        <taxon>Pseudomonadota</taxon>
        <taxon>Alphaproteobacteria</taxon>
        <taxon>Hyphomicrobiales</taxon>
        <taxon>Methylobacteriaceae</taxon>
        <taxon>Methylobacterium</taxon>
    </lineage>
</organism>
<dbReference type="PATRIC" id="fig|270351.6.peg.4759"/>
<dbReference type="AlphaFoldDB" id="A0A0J6SVM0"/>
<sequence length="159" mass="16567">MGEYVMTIVTIGGAMPGPGAVTALVAAASVYFAEADTLVRDALANGTSLTFEDAQDYGLTPGLDAFCRNHGLSYHRAWIARPGVFDAGVKFWQPSMVSPVEESADDGGEPMITLAALRNCHEAGETLSDVLVRLEKAEASTVPPLTLVVAAGAARQVTA</sequence>
<proteinExistence type="predicted"/>
<dbReference type="Proteomes" id="UP000035929">
    <property type="component" value="Unassembled WGS sequence"/>
</dbReference>
<reference evidence="1 2" key="1">
    <citation type="submission" date="2015-03" db="EMBL/GenBank/DDBJ databases">
        <title>Genome sequencing of Methylobacterium aquaticum DSM16371 type strain.</title>
        <authorList>
            <person name="Chaudhry V."/>
            <person name="Patil P.B."/>
        </authorList>
    </citation>
    <scope>NUCLEOTIDE SEQUENCE [LARGE SCALE GENOMIC DNA]</scope>
    <source>
        <strain evidence="1 2">DSM 16371</strain>
    </source>
</reference>
<gene>
    <name evidence="1" type="ORF">VP06_04105</name>
</gene>
<evidence type="ECO:0000313" key="1">
    <source>
        <dbReference type="EMBL" id="KMO39330.1"/>
    </source>
</evidence>